<protein>
    <submittedName>
        <fullName evidence="6">Patatin-like phospholipase family protein</fullName>
    </submittedName>
</protein>
<accession>A0A437QUN2</accession>
<dbReference type="GO" id="GO:0016787">
    <property type="term" value="F:hydrolase activity"/>
    <property type="evidence" value="ECO:0007669"/>
    <property type="project" value="UniProtKB-UniRule"/>
</dbReference>
<dbReference type="GO" id="GO:0016042">
    <property type="term" value="P:lipid catabolic process"/>
    <property type="evidence" value="ECO:0007669"/>
    <property type="project" value="UniProtKB-UniRule"/>
</dbReference>
<evidence type="ECO:0000259" key="5">
    <source>
        <dbReference type="PROSITE" id="PS51635"/>
    </source>
</evidence>
<feature type="short sequence motif" description="GXGXXG" evidence="4">
    <location>
        <begin position="54"/>
        <end position="59"/>
    </location>
</feature>
<dbReference type="EMBL" id="SADE01000001">
    <property type="protein sequence ID" value="RVU38234.1"/>
    <property type="molecule type" value="Genomic_DNA"/>
</dbReference>
<dbReference type="PANTHER" id="PTHR14226">
    <property type="entry name" value="NEUROPATHY TARGET ESTERASE/SWISS CHEESE D.MELANOGASTER"/>
    <property type="match status" value="1"/>
</dbReference>
<dbReference type="Gene3D" id="3.40.1090.10">
    <property type="entry name" value="Cytosolic phospholipase A2 catalytic domain"/>
    <property type="match status" value="2"/>
</dbReference>
<dbReference type="PANTHER" id="PTHR14226:SF78">
    <property type="entry name" value="SLR0060 PROTEIN"/>
    <property type="match status" value="1"/>
</dbReference>
<feature type="short sequence motif" description="GXSXG" evidence="4">
    <location>
        <begin position="82"/>
        <end position="86"/>
    </location>
</feature>
<dbReference type="InterPro" id="IPR016035">
    <property type="entry name" value="Acyl_Trfase/lysoPLipase"/>
</dbReference>
<comment type="caution">
    <text evidence="6">The sequence shown here is derived from an EMBL/GenBank/DDBJ whole genome shotgun (WGS) entry which is preliminary data.</text>
</comment>
<evidence type="ECO:0000313" key="7">
    <source>
        <dbReference type="Proteomes" id="UP000287447"/>
    </source>
</evidence>
<dbReference type="OrthoDB" id="9807112at2"/>
<evidence type="ECO:0000256" key="3">
    <source>
        <dbReference type="ARBA" id="ARBA00023098"/>
    </source>
</evidence>
<evidence type="ECO:0000256" key="2">
    <source>
        <dbReference type="ARBA" id="ARBA00022963"/>
    </source>
</evidence>
<dbReference type="PROSITE" id="PS51635">
    <property type="entry name" value="PNPLA"/>
    <property type="match status" value="1"/>
</dbReference>
<reference evidence="7" key="1">
    <citation type="submission" date="2019-01" db="EMBL/GenBank/DDBJ databases">
        <title>Gri0909 isolated from a small marine red alga.</title>
        <authorList>
            <person name="Kim J."/>
            <person name="Jeong S.E."/>
            <person name="Jeon C.O."/>
        </authorList>
    </citation>
    <scope>NUCLEOTIDE SEQUENCE [LARGE SCALE GENOMIC DNA]</scope>
    <source>
        <strain evidence="7">Gri0909</strain>
    </source>
</reference>
<evidence type="ECO:0000313" key="6">
    <source>
        <dbReference type="EMBL" id="RVU38234.1"/>
    </source>
</evidence>
<dbReference type="RefSeq" id="WP_127763606.1">
    <property type="nucleotide sequence ID" value="NZ_SADE01000001.1"/>
</dbReference>
<dbReference type="Pfam" id="PF01734">
    <property type="entry name" value="Patatin"/>
    <property type="match status" value="1"/>
</dbReference>
<dbReference type="InterPro" id="IPR050301">
    <property type="entry name" value="NTE"/>
</dbReference>
<gene>
    <name evidence="6" type="ORF">EOI86_02760</name>
</gene>
<dbReference type="Proteomes" id="UP000287447">
    <property type="component" value="Unassembled WGS sequence"/>
</dbReference>
<proteinExistence type="predicted"/>
<sequence length="377" mass="42083">METPVAPAAEAVTAQAPVVTEPEQPATHDKHGRFHEKRLFDPHGKKVINLAFQGGGAHGAFTWGVVDRLLEEPAFEIEGITGTSAGAMNATVLAYGHAKGGNEGAREALDNFWHGVAEAARYSPYKPSFLDKMKGNWSLDNSPGYQIMDMIGRMFSPYDLNPGGDNPLREILNKHVDFEYLRENSKVKVFLNAVNVRTGKLKQFTNDIMSVDAVLASGCLPFMFHAVEIDGEHYWDGGYAGNPALYPLIYYCTSPDIMLVQINPLERKELPRSARQILDRVNEISFNSSLMREMRAIKFVSDLIDQGNLSEEEYVKLHIHMISSGELQEFGASSKLNAELGFLLTLKRLGRETAEQWLNENWDKVNHESTCDLGTFM</sequence>
<keyword evidence="7" id="KW-1185">Reference proteome</keyword>
<dbReference type="SUPFAM" id="SSF52151">
    <property type="entry name" value="FabD/lysophospholipase-like"/>
    <property type="match status" value="1"/>
</dbReference>
<evidence type="ECO:0000256" key="4">
    <source>
        <dbReference type="PROSITE-ProRule" id="PRU01161"/>
    </source>
</evidence>
<keyword evidence="1 4" id="KW-0378">Hydrolase</keyword>
<feature type="domain" description="PNPLA" evidence="5">
    <location>
        <begin position="50"/>
        <end position="249"/>
    </location>
</feature>
<feature type="active site" description="Nucleophile" evidence="4">
    <location>
        <position position="84"/>
    </location>
</feature>
<name>A0A437QUN2_9PROT</name>
<keyword evidence="3 4" id="KW-0443">Lipid metabolism</keyword>
<dbReference type="InterPro" id="IPR002641">
    <property type="entry name" value="PNPLA_dom"/>
</dbReference>
<evidence type="ECO:0000256" key="1">
    <source>
        <dbReference type="ARBA" id="ARBA00022801"/>
    </source>
</evidence>
<feature type="short sequence motif" description="DGA/G" evidence="4">
    <location>
        <begin position="236"/>
        <end position="238"/>
    </location>
</feature>
<dbReference type="AlphaFoldDB" id="A0A437QUN2"/>
<feature type="active site" description="Proton acceptor" evidence="4">
    <location>
        <position position="236"/>
    </location>
</feature>
<keyword evidence="2 4" id="KW-0442">Lipid degradation</keyword>
<organism evidence="6 7">
    <name type="scientific">Hwanghaeella grinnelliae</name>
    <dbReference type="NCBI Taxonomy" id="2500179"/>
    <lineage>
        <taxon>Bacteria</taxon>
        <taxon>Pseudomonadati</taxon>
        <taxon>Pseudomonadota</taxon>
        <taxon>Alphaproteobacteria</taxon>
        <taxon>Rhodospirillales</taxon>
        <taxon>Rhodospirillaceae</taxon>
        <taxon>Hwanghaeella</taxon>
    </lineage>
</organism>